<dbReference type="EC" id="7.1.1.-" evidence="5"/>
<evidence type="ECO:0000313" key="8">
    <source>
        <dbReference type="EMBL" id="RZT81205.1"/>
    </source>
</evidence>
<keyword evidence="5" id="KW-1278">Translocase</keyword>
<dbReference type="GO" id="GO:0050136">
    <property type="term" value="F:NADH dehydrogenase (quinone) (non-electrogenic) activity"/>
    <property type="evidence" value="ECO:0007669"/>
    <property type="project" value="UniProtKB-UniRule"/>
</dbReference>
<feature type="transmembrane region" description="Helical" evidence="5">
    <location>
        <begin position="459"/>
        <end position="485"/>
    </location>
</feature>
<proteinExistence type="inferred from homology"/>
<organism evidence="8 9">
    <name type="scientific">Micromonospora violae</name>
    <dbReference type="NCBI Taxonomy" id="1278207"/>
    <lineage>
        <taxon>Bacteria</taxon>
        <taxon>Bacillati</taxon>
        <taxon>Actinomycetota</taxon>
        <taxon>Actinomycetes</taxon>
        <taxon>Micromonosporales</taxon>
        <taxon>Micromonosporaceae</taxon>
        <taxon>Micromonospora</taxon>
    </lineage>
</organism>
<dbReference type="OrthoDB" id="9811718at2"/>
<comment type="similarity">
    <text evidence="5">Belongs to the complex I subunit 2 family.</text>
</comment>
<feature type="transmembrane region" description="Helical" evidence="5">
    <location>
        <begin position="208"/>
        <end position="234"/>
    </location>
</feature>
<evidence type="ECO:0000256" key="5">
    <source>
        <dbReference type="HAMAP-Rule" id="MF_00445"/>
    </source>
</evidence>
<evidence type="ECO:0000256" key="1">
    <source>
        <dbReference type="ARBA" id="ARBA00004127"/>
    </source>
</evidence>
<evidence type="ECO:0000256" key="2">
    <source>
        <dbReference type="ARBA" id="ARBA00022692"/>
    </source>
</evidence>
<evidence type="ECO:0000259" key="7">
    <source>
        <dbReference type="Pfam" id="PF00361"/>
    </source>
</evidence>
<comment type="function">
    <text evidence="5">NDH-1 shuttles electrons from NADH, via FMN and iron-sulfur (Fe-S) centers, to quinones in the respiratory chain. The immediate electron acceptor for the enzyme in this species is believed to be a menaquinone. Couples the redox reaction to proton translocation (for every two electrons transferred, four hydrogen ions are translocated across the cytoplasmic membrane), and thus conserves the redox energy in a proton gradient.</text>
</comment>
<feature type="transmembrane region" description="Helical" evidence="5">
    <location>
        <begin position="278"/>
        <end position="297"/>
    </location>
</feature>
<dbReference type="AlphaFoldDB" id="A0A4Q7UIN6"/>
<evidence type="ECO:0000256" key="3">
    <source>
        <dbReference type="ARBA" id="ARBA00022989"/>
    </source>
</evidence>
<comment type="subunit">
    <text evidence="5">NDH-1 is composed of 14 different subunits. Subunits NuoA, H, J, K, L, M, N constitute the membrane sector of the complex.</text>
</comment>
<comment type="caution">
    <text evidence="8">The sequence shown here is derived from an EMBL/GenBank/DDBJ whole genome shotgun (WGS) entry which is preliminary data.</text>
</comment>
<evidence type="ECO:0000313" key="9">
    <source>
        <dbReference type="Proteomes" id="UP000293781"/>
    </source>
</evidence>
<dbReference type="GO" id="GO:0048038">
    <property type="term" value="F:quinone binding"/>
    <property type="evidence" value="ECO:0007669"/>
    <property type="project" value="UniProtKB-KW"/>
</dbReference>
<gene>
    <name evidence="5" type="primary">nuoN</name>
    <name evidence="8" type="ORF">EV382_4480</name>
</gene>
<feature type="transmembrane region" description="Helical" evidence="5">
    <location>
        <begin position="303"/>
        <end position="324"/>
    </location>
</feature>
<reference evidence="8 9" key="1">
    <citation type="submission" date="2019-02" db="EMBL/GenBank/DDBJ databases">
        <title>Sequencing the genomes of 1000 actinobacteria strains.</title>
        <authorList>
            <person name="Klenk H.-P."/>
        </authorList>
    </citation>
    <scope>NUCLEOTIDE SEQUENCE [LARGE SCALE GENOMIC DNA]</scope>
    <source>
        <strain evidence="8 9">DSM 45888</strain>
    </source>
</reference>
<feature type="domain" description="NADH:quinone oxidoreductase/Mrp antiporter transmembrane" evidence="7">
    <location>
        <begin position="128"/>
        <end position="433"/>
    </location>
</feature>
<comment type="subcellular location">
    <subcellularLocation>
        <location evidence="5">Cell membrane</location>
        <topology evidence="5">Multi-pass membrane protein</topology>
    </subcellularLocation>
    <subcellularLocation>
        <location evidence="1">Endomembrane system</location>
        <topology evidence="1">Multi-pass membrane protein</topology>
    </subcellularLocation>
    <subcellularLocation>
        <location evidence="6">Membrane</location>
        <topology evidence="6">Multi-pass membrane protein</topology>
    </subcellularLocation>
</comment>
<accession>A0A4Q7UIN6</accession>
<feature type="transmembrane region" description="Helical" evidence="5">
    <location>
        <begin position="161"/>
        <end position="187"/>
    </location>
</feature>
<dbReference type="PANTHER" id="PTHR22773">
    <property type="entry name" value="NADH DEHYDROGENASE"/>
    <property type="match status" value="1"/>
</dbReference>
<keyword evidence="5" id="KW-0520">NAD</keyword>
<comment type="catalytic activity">
    <reaction evidence="5">
        <text>a quinone + NADH + 5 H(+)(in) = a quinol + NAD(+) + 4 H(+)(out)</text>
        <dbReference type="Rhea" id="RHEA:57888"/>
        <dbReference type="ChEBI" id="CHEBI:15378"/>
        <dbReference type="ChEBI" id="CHEBI:24646"/>
        <dbReference type="ChEBI" id="CHEBI:57540"/>
        <dbReference type="ChEBI" id="CHEBI:57945"/>
        <dbReference type="ChEBI" id="CHEBI:132124"/>
    </reaction>
</comment>
<dbReference type="Proteomes" id="UP000293781">
    <property type="component" value="Unassembled WGS sequence"/>
</dbReference>
<keyword evidence="2 5" id="KW-0812">Transmembrane</keyword>
<feature type="transmembrane region" description="Helical" evidence="5">
    <location>
        <begin position="12"/>
        <end position="32"/>
    </location>
</feature>
<protein>
    <recommendedName>
        <fullName evidence="5">NADH-quinone oxidoreductase subunit N</fullName>
        <ecNumber evidence="5">7.1.1.-</ecNumber>
    </recommendedName>
    <alternativeName>
        <fullName evidence="5">NADH dehydrogenase I subunit N</fullName>
    </alternativeName>
    <alternativeName>
        <fullName evidence="5">NDH-1 subunit N</fullName>
    </alternativeName>
</protein>
<keyword evidence="4 5" id="KW-0472">Membrane</keyword>
<keyword evidence="5" id="KW-1003">Cell membrane</keyword>
<evidence type="ECO:0000256" key="4">
    <source>
        <dbReference type="ARBA" id="ARBA00023136"/>
    </source>
</evidence>
<keyword evidence="3 5" id="KW-1133">Transmembrane helix</keyword>
<name>A0A4Q7UIN6_9ACTN</name>
<evidence type="ECO:0000256" key="6">
    <source>
        <dbReference type="RuleBase" id="RU000320"/>
    </source>
</evidence>
<feature type="transmembrane region" description="Helical" evidence="5">
    <location>
        <begin position="39"/>
        <end position="60"/>
    </location>
</feature>
<dbReference type="HAMAP" id="MF_00445">
    <property type="entry name" value="NDH1_NuoN_1"/>
    <property type="match status" value="1"/>
</dbReference>
<dbReference type="InterPro" id="IPR010096">
    <property type="entry name" value="NADH-Q_OxRdtase_suN/2"/>
</dbReference>
<keyword evidence="9" id="KW-1185">Reference proteome</keyword>
<dbReference type="GO" id="GO:0012505">
    <property type="term" value="C:endomembrane system"/>
    <property type="evidence" value="ECO:0007669"/>
    <property type="project" value="UniProtKB-SubCell"/>
</dbReference>
<keyword evidence="5" id="KW-0813">Transport</keyword>
<dbReference type="GO" id="GO:0008137">
    <property type="term" value="F:NADH dehydrogenase (ubiquinone) activity"/>
    <property type="evidence" value="ECO:0007669"/>
    <property type="project" value="InterPro"/>
</dbReference>
<dbReference type="InterPro" id="IPR001750">
    <property type="entry name" value="ND/Mrp_TM"/>
</dbReference>
<feature type="transmembrane region" description="Helical" evidence="5">
    <location>
        <begin position="336"/>
        <end position="361"/>
    </location>
</feature>
<sequence>MNVVQSVDSVALLPAYLAAGTAVLVLITDLVVARPRATIAVAALGALGTAVGSALVGVGAQRRTFCVGADCSWVFGGRAALVGVVVALLTLGVLGLSVPALRAGRSPVGEYAFLLACSMTGGVVLGAAGDLITLIVALETLTLPLYVLVGLRRGSLASAEAALTFFVVSVVATTLTLLGAALLYAVTGGLHLDRLGVLLAEQPELRELPLTTAAVVVLLVGLAFKVAAVPFHAWAPATYDGAPLPVAAYLSTASKLGGLVALLAVVQRALPADQTGPVLALLAVLTMTVGNLVALRQRRTVRLLAWSSVAQAGYILAPLGALALTAGRTDEARSAAYAAAVAYAVFFVVLELAAFAGVTALRPAGADGGTVDDLRGAARRHPWRAAALGLALVGLAGLPPGLAGLFAKVTVVRALLDGGAAWLALVVALNAVIGLAYYLRVTAALWTPTPLAVGNGGGAAAVPLGGVVAVVLAVATVVALVLGVAPQVVLDLAGR</sequence>
<dbReference type="Pfam" id="PF00361">
    <property type="entry name" value="Proton_antipo_M"/>
    <property type="match status" value="1"/>
</dbReference>
<feature type="transmembrane region" description="Helical" evidence="5">
    <location>
        <begin position="419"/>
        <end position="439"/>
    </location>
</feature>
<dbReference type="EMBL" id="SHKK01000001">
    <property type="protein sequence ID" value="RZT81205.1"/>
    <property type="molecule type" value="Genomic_DNA"/>
</dbReference>
<keyword evidence="5" id="KW-0874">Quinone</keyword>
<feature type="transmembrane region" description="Helical" evidence="5">
    <location>
        <begin position="80"/>
        <end position="101"/>
    </location>
</feature>
<feature type="transmembrane region" description="Helical" evidence="5">
    <location>
        <begin position="381"/>
        <end position="407"/>
    </location>
</feature>
<feature type="transmembrane region" description="Helical" evidence="5">
    <location>
        <begin position="246"/>
        <end position="266"/>
    </location>
</feature>
<dbReference type="GO" id="GO:0005886">
    <property type="term" value="C:plasma membrane"/>
    <property type="evidence" value="ECO:0007669"/>
    <property type="project" value="UniProtKB-SubCell"/>
</dbReference>
<dbReference type="GO" id="GO:0042773">
    <property type="term" value="P:ATP synthesis coupled electron transport"/>
    <property type="evidence" value="ECO:0007669"/>
    <property type="project" value="InterPro"/>
</dbReference>
<dbReference type="RefSeq" id="WP_130404795.1">
    <property type="nucleotide sequence ID" value="NZ_SHKK01000001.1"/>
</dbReference>
<feature type="transmembrane region" description="Helical" evidence="5">
    <location>
        <begin position="113"/>
        <end position="141"/>
    </location>
</feature>